<dbReference type="STRING" id="1070319.CAGGBEG34_190099"/>
<dbReference type="AlphaFoldDB" id="G2J831"/>
<name>G2J831_9BURK</name>
<proteinExistence type="predicted"/>
<feature type="transmembrane region" description="Helical" evidence="1">
    <location>
        <begin position="40"/>
        <end position="64"/>
    </location>
</feature>
<keyword evidence="1" id="KW-0812">Transmembrane</keyword>
<reference evidence="2 3" key="1">
    <citation type="submission" date="2011-08" db="EMBL/GenBank/DDBJ databases">
        <title>The genome of the obligate endobacterium of an arbuscular mycorrhizal fungus reveals an interphylum network of nutritional interactions.</title>
        <authorList>
            <person name="Ghignone S."/>
            <person name="Salvioli A."/>
            <person name="Anca I."/>
            <person name="Lumini E."/>
            <person name="Ortu G."/>
            <person name="Petiti L."/>
            <person name="Cruveiller S."/>
            <person name="Bianciotto V."/>
            <person name="Piffanelli P."/>
            <person name="Lanfranco L."/>
            <person name="Bonfante P."/>
        </authorList>
    </citation>
    <scope>NUCLEOTIDE SEQUENCE [LARGE SCALE GENOMIC DNA]</scope>
    <source>
        <strain evidence="2 3">BEG34</strain>
    </source>
</reference>
<dbReference type="EMBL" id="CAFB01000035">
    <property type="protein sequence ID" value="CCD28928.1"/>
    <property type="molecule type" value="Genomic_DNA"/>
</dbReference>
<comment type="caution">
    <text evidence="2">The sequence shown here is derived from an EMBL/GenBank/DDBJ whole genome shotgun (WGS) entry which is preliminary data.</text>
</comment>
<gene>
    <name evidence="2" type="primary">traK</name>
    <name evidence="2" type="ORF">CAGGBEG34_190099</name>
</gene>
<organism evidence="2 3">
    <name type="scientific">Candidatus Glomeribacter gigasporarum BEG34</name>
    <dbReference type="NCBI Taxonomy" id="1070319"/>
    <lineage>
        <taxon>Bacteria</taxon>
        <taxon>Pseudomonadati</taxon>
        <taxon>Pseudomonadota</taxon>
        <taxon>Betaproteobacteria</taxon>
        <taxon>Burkholderiales</taxon>
        <taxon>Burkholderiaceae</taxon>
        <taxon>Candidatus Glomeribacter</taxon>
    </lineage>
</organism>
<dbReference type="NCBIfam" id="NF038220">
    <property type="entry name" value="IcmT_TraK"/>
    <property type="match status" value="1"/>
</dbReference>
<dbReference type="eggNOG" id="ENOG50317E3">
    <property type="taxonomic scope" value="Bacteria"/>
</dbReference>
<evidence type="ECO:0000313" key="3">
    <source>
        <dbReference type="Proteomes" id="UP000054051"/>
    </source>
</evidence>
<dbReference type="Proteomes" id="UP000054051">
    <property type="component" value="Unassembled WGS sequence"/>
</dbReference>
<evidence type="ECO:0000313" key="2">
    <source>
        <dbReference type="EMBL" id="CCD28928.1"/>
    </source>
</evidence>
<dbReference type="RefSeq" id="WP_006682184.1">
    <property type="nucleotide sequence ID" value="NZ_CAFB01000035.1"/>
</dbReference>
<keyword evidence="3" id="KW-1185">Reference proteome</keyword>
<sequence length="88" mass="10345">MNIRHSVWRDAARPLRILGIDARAFFPLLMWLYHPRKWTFAAGMIAILGFFLMEKKGLTLPVLLRAIRHRLRGTVIVARYGPNRSRFE</sequence>
<dbReference type="InterPro" id="IPR047756">
    <property type="entry name" value="IcmT-like"/>
</dbReference>
<dbReference type="OrthoDB" id="6922679at2"/>
<keyword evidence="1" id="KW-0472">Membrane</keyword>
<accession>G2J831</accession>
<protein>
    <submittedName>
        <fullName evidence="2">TraK-IcmT (Modular protein)</fullName>
    </submittedName>
</protein>
<evidence type="ECO:0000256" key="1">
    <source>
        <dbReference type="SAM" id="Phobius"/>
    </source>
</evidence>
<keyword evidence="1" id="KW-1133">Transmembrane helix</keyword>